<gene>
    <name evidence="2" type="ORF">C5U62_21110</name>
</gene>
<accession>A0A2T6GG70</accession>
<dbReference type="AlphaFoldDB" id="A0A2T6GG70"/>
<evidence type="ECO:0000313" key="3">
    <source>
        <dbReference type="Proteomes" id="UP000244178"/>
    </source>
</evidence>
<organism evidence="2 3">
    <name type="scientific">Pseudomonas protegens</name>
    <dbReference type="NCBI Taxonomy" id="380021"/>
    <lineage>
        <taxon>Bacteria</taxon>
        <taxon>Pseudomonadati</taxon>
        <taxon>Pseudomonadota</taxon>
        <taxon>Gammaproteobacteria</taxon>
        <taxon>Pseudomonadales</taxon>
        <taxon>Pseudomonadaceae</taxon>
        <taxon>Pseudomonas</taxon>
    </lineage>
</organism>
<dbReference type="Proteomes" id="UP000244178">
    <property type="component" value="Unassembled WGS sequence"/>
</dbReference>
<feature type="transmembrane region" description="Helical" evidence="1">
    <location>
        <begin position="45"/>
        <end position="65"/>
    </location>
</feature>
<keyword evidence="1" id="KW-1133">Transmembrane helix</keyword>
<reference evidence="2 3" key="1">
    <citation type="submission" date="2018-03" db="EMBL/GenBank/DDBJ databases">
        <title>Draft genome sequence of the plant growth promoting rhizobacterium Pseudomonas protegens strain BNJ-SS-45 isolated from wheat (Triticum aestivum) rhizosphere.</title>
        <authorList>
            <person name="Bajpai A."/>
            <person name="Shende K."/>
            <person name="Meena N."/>
            <person name="Upadhyayula S.R."/>
            <person name="Suravajhala P."/>
            <person name="Medicherla K.M."/>
            <person name="Johri B.N."/>
        </authorList>
    </citation>
    <scope>NUCLEOTIDE SEQUENCE [LARGE SCALE GENOMIC DNA]</scope>
    <source>
        <strain evidence="2 3">BNJ-SS-45</strain>
    </source>
</reference>
<evidence type="ECO:0000313" key="2">
    <source>
        <dbReference type="EMBL" id="PUA43148.1"/>
    </source>
</evidence>
<protein>
    <submittedName>
        <fullName evidence="2">Uncharacterized protein</fullName>
    </submittedName>
</protein>
<keyword evidence="1" id="KW-0472">Membrane</keyword>
<comment type="caution">
    <text evidence="2">The sequence shown here is derived from an EMBL/GenBank/DDBJ whole genome shotgun (WGS) entry which is preliminary data.</text>
</comment>
<keyword evidence="1" id="KW-0812">Transmembrane</keyword>
<proteinExistence type="predicted"/>
<feature type="transmembrane region" description="Helical" evidence="1">
    <location>
        <begin position="20"/>
        <end position="39"/>
    </location>
</feature>
<dbReference type="EMBL" id="PYJM01000005">
    <property type="protein sequence ID" value="PUA43148.1"/>
    <property type="molecule type" value="Genomic_DNA"/>
</dbReference>
<evidence type="ECO:0000256" key="1">
    <source>
        <dbReference type="SAM" id="Phobius"/>
    </source>
</evidence>
<name>A0A2T6GG70_9PSED</name>
<dbReference type="RefSeq" id="WP_060839725.1">
    <property type="nucleotide sequence ID" value="NZ_PIZE01000002.1"/>
</dbReference>
<sequence length="92" mass="10174">MIESGKGGLIMFNQYPNQKFARRLFFSGGLLMLGVAIAVLVSTDWIGFLLTAVVSSIFFIPAFILSEKAFDRFVKSADKISFLAPVIRFFSG</sequence>